<comment type="caution">
    <text evidence="2">The sequence shown here is derived from an EMBL/GenBank/DDBJ whole genome shotgun (WGS) entry which is preliminary data.</text>
</comment>
<keyword evidence="3" id="KW-1185">Reference proteome</keyword>
<feature type="transmembrane region" description="Helical" evidence="1">
    <location>
        <begin position="46"/>
        <end position="65"/>
    </location>
</feature>
<keyword evidence="1" id="KW-1133">Transmembrane helix</keyword>
<dbReference type="Proteomes" id="UP001634154">
    <property type="component" value="Unassembled WGS sequence"/>
</dbReference>
<gene>
    <name evidence="2" type="ORF">ACKW6Q_04460</name>
</gene>
<proteinExistence type="predicted"/>
<evidence type="ECO:0000313" key="2">
    <source>
        <dbReference type="EMBL" id="MFN1216221.1"/>
    </source>
</evidence>
<name>A0ABW9JYR1_9FLAO</name>
<organism evidence="2 3">
    <name type="scientific">Chryseobacterium kwangjuense</name>
    <dbReference type="NCBI Taxonomy" id="267125"/>
    <lineage>
        <taxon>Bacteria</taxon>
        <taxon>Pseudomonadati</taxon>
        <taxon>Bacteroidota</taxon>
        <taxon>Flavobacteriia</taxon>
        <taxon>Flavobacteriales</taxon>
        <taxon>Weeksellaceae</taxon>
        <taxon>Chryseobacterium group</taxon>
        <taxon>Chryseobacterium</taxon>
    </lineage>
</organism>
<sequence>MTKEILKQLKSDYERLEIKPSSDLWDRMEQEMGDPPAVSLKKPFQWWEYAAAVLVLLSVGTVLYYNLRTESDQIKTDYIVKEKPRKKVDPAHSDLFIQSVISDEKAPQKNERKIAAEDSKKIIIPEKVLTPEKEIKVNEIVIPEHKEQQIAVHQTEEIKTVQKNAEINYSDLAVIAEAKRAKSNYINPDELLLGRELDKTRERSSRDDRKYGVIKLHKIVPDVGNVTVLGVTVYLDPK</sequence>
<reference evidence="2 3" key="1">
    <citation type="submission" date="2024-12" db="EMBL/GenBank/DDBJ databases">
        <title>Draft genome sequence of Chryseobacterium kwangjuense AG447.</title>
        <authorList>
            <person name="Cheptsov V.S."/>
            <person name="Belov A."/>
            <person name="Zavarzina A.G."/>
        </authorList>
    </citation>
    <scope>NUCLEOTIDE SEQUENCE [LARGE SCALE GENOMIC DNA]</scope>
    <source>
        <strain evidence="2 3">AG447</strain>
    </source>
</reference>
<accession>A0ABW9JYR1</accession>
<keyword evidence="1" id="KW-0472">Membrane</keyword>
<keyword evidence="1" id="KW-0812">Transmembrane</keyword>
<evidence type="ECO:0000313" key="3">
    <source>
        <dbReference type="Proteomes" id="UP001634154"/>
    </source>
</evidence>
<protein>
    <submittedName>
        <fullName evidence="2">Uncharacterized protein</fullName>
    </submittedName>
</protein>
<dbReference type="EMBL" id="JBJXVJ010000001">
    <property type="protein sequence ID" value="MFN1216221.1"/>
    <property type="molecule type" value="Genomic_DNA"/>
</dbReference>
<dbReference type="RefSeq" id="WP_409355872.1">
    <property type="nucleotide sequence ID" value="NZ_JBJXVJ010000001.1"/>
</dbReference>
<evidence type="ECO:0000256" key="1">
    <source>
        <dbReference type="SAM" id="Phobius"/>
    </source>
</evidence>